<keyword evidence="1" id="KW-0812">Transmembrane</keyword>
<dbReference type="Proteomes" id="UP000190080">
    <property type="component" value="Unassembled WGS sequence"/>
</dbReference>
<dbReference type="EMBL" id="MZGV01000039">
    <property type="protein sequence ID" value="OPJ59760.1"/>
    <property type="molecule type" value="Genomic_DNA"/>
</dbReference>
<protein>
    <recommendedName>
        <fullName evidence="4">TrbC/VIRB2 family protein</fullName>
    </recommendedName>
</protein>
<keyword evidence="3" id="KW-1185">Reference proteome</keyword>
<dbReference type="STRING" id="1450648.CLORY_31050"/>
<gene>
    <name evidence="2" type="ORF">CLORY_31050</name>
</gene>
<keyword evidence="1" id="KW-1133">Transmembrane helix</keyword>
<evidence type="ECO:0000313" key="2">
    <source>
        <dbReference type="EMBL" id="OPJ59760.1"/>
    </source>
</evidence>
<dbReference type="AlphaFoldDB" id="A0A1V4IIU1"/>
<comment type="caution">
    <text evidence="2">The sequence shown here is derived from an EMBL/GenBank/DDBJ whole genome shotgun (WGS) entry which is preliminary data.</text>
</comment>
<evidence type="ECO:0008006" key="4">
    <source>
        <dbReference type="Google" id="ProtNLM"/>
    </source>
</evidence>
<feature type="transmembrane region" description="Helical" evidence="1">
    <location>
        <begin position="12"/>
        <end position="31"/>
    </location>
</feature>
<dbReference type="RefSeq" id="WP_079426062.1">
    <property type="nucleotide sequence ID" value="NZ_MZGV01000039.1"/>
</dbReference>
<sequence>MLQKLKMNSTFIRILFITTIFIMIFSVNAFAGDKDKNDKDTGSGSTVVTTQSANQVATKAINSMKPILLSFGGVCVFAGVAMIGFKLIFAHNNPDKRISAMSGLLYIGIGAFMLGGCMMVAGFFWGLGQ</sequence>
<feature type="transmembrane region" description="Helical" evidence="1">
    <location>
        <begin position="103"/>
        <end position="127"/>
    </location>
</feature>
<feature type="transmembrane region" description="Helical" evidence="1">
    <location>
        <begin position="67"/>
        <end position="91"/>
    </location>
</feature>
<accession>A0A1V4IIU1</accession>
<reference evidence="2 3" key="1">
    <citation type="submission" date="2017-03" db="EMBL/GenBank/DDBJ databases">
        <title>Genome sequence of Clostridium oryzae DSM 28571.</title>
        <authorList>
            <person name="Poehlein A."/>
            <person name="Daniel R."/>
        </authorList>
    </citation>
    <scope>NUCLEOTIDE SEQUENCE [LARGE SCALE GENOMIC DNA]</scope>
    <source>
        <strain evidence="2 3">DSM 28571</strain>
    </source>
</reference>
<organism evidence="2 3">
    <name type="scientific">Clostridium oryzae</name>
    <dbReference type="NCBI Taxonomy" id="1450648"/>
    <lineage>
        <taxon>Bacteria</taxon>
        <taxon>Bacillati</taxon>
        <taxon>Bacillota</taxon>
        <taxon>Clostridia</taxon>
        <taxon>Eubacteriales</taxon>
        <taxon>Clostridiaceae</taxon>
        <taxon>Clostridium</taxon>
    </lineage>
</organism>
<proteinExistence type="predicted"/>
<evidence type="ECO:0000313" key="3">
    <source>
        <dbReference type="Proteomes" id="UP000190080"/>
    </source>
</evidence>
<name>A0A1V4IIU1_9CLOT</name>
<evidence type="ECO:0000256" key="1">
    <source>
        <dbReference type="SAM" id="Phobius"/>
    </source>
</evidence>
<keyword evidence="1" id="KW-0472">Membrane</keyword>